<keyword evidence="3" id="KW-1185">Reference proteome</keyword>
<name>A0A923MG82_9FIRM</name>
<dbReference type="InterPro" id="IPR051162">
    <property type="entry name" value="T4SS_component"/>
</dbReference>
<evidence type="ECO:0000313" key="3">
    <source>
        <dbReference type="Proteomes" id="UP000620327"/>
    </source>
</evidence>
<dbReference type="RefSeq" id="WP_187013396.1">
    <property type="nucleotide sequence ID" value="NZ_JACOQI010000001.1"/>
</dbReference>
<proteinExistence type="predicted"/>
<dbReference type="GO" id="GO:0005524">
    <property type="term" value="F:ATP binding"/>
    <property type="evidence" value="ECO:0007669"/>
    <property type="project" value="UniProtKB-KW"/>
</dbReference>
<dbReference type="PANTHER" id="PTHR30121:SF6">
    <property type="entry name" value="SLR6007 PROTEIN"/>
    <property type="match status" value="1"/>
</dbReference>
<protein>
    <submittedName>
        <fullName evidence="2">ATP-binding protein</fullName>
    </submittedName>
</protein>
<evidence type="ECO:0000259" key="1">
    <source>
        <dbReference type="Pfam" id="PF01935"/>
    </source>
</evidence>
<gene>
    <name evidence="2" type="ORF">H8Z83_01390</name>
</gene>
<reference evidence="2" key="1">
    <citation type="submission" date="2020-08" db="EMBL/GenBank/DDBJ databases">
        <title>Genome public.</title>
        <authorList>
            <person name="Liu C."/>
            <person name="Sun Q."/>
        </authorList>
    </citation>
    <scope>NUCLEOTIDE SEQUENCE</scope>
    <source>
        <strain evidence="2">BX15</strain>
    </source>
</reference>
<dbReference type="InterPro" id="IPR027417">
    <property type="entry name" value="P-loop_NTPase"/>
</dbReference>
<keyword evidence="2" id="KW-0547">Nucleotide-binding</keyword>
<dbReference type="SUPFAM" id="SSF52540">
    <property type="entry name" value="P-loop containing nucleoside triphosphate hydrolases"/>
    <property type="match status" value="1"/>
</dbReference>
<dbReference type="AlphaFoldDB" id="A0A923MG82"/>
<keyword evidence="2" id="KW-0067">ATP-binding</keyword>
<comment type="caution">
    <text evidence="2">The sequence shown here is derived from an EMBL/GenBank/DDBJ whole genome shotgun (WGS) entry which is preliminary data.</text>
</comment>
<organism evidence="2 3">
    <name type="scientific">Dysosmobacter segnis</name>
    <dbReference type="NCBI Taxonomy" id="2763042"/>
    <lineage>
        <taxon>Bacteria</taxon>
        <taxon>Bacillati</taxon>
        <taxon>Bacillota</taxon>
        <taxon>Clostridia</taxon>
        <taxon>Eubacteriales</taxon>
        <taxon>Oscillospiraceae</taxon>
        <taxon>Dysosmobacter</taxon>
    </lineage>
</organism>
<dbReference type="PANTHER" id="PTHR30121">
    <property type="entry name" value="UNCHARACTERIZED PROTEIN YJGR-RELATED"/>
    <property type="match status" value="1"/>
</dbReference>
<dbReference type="EMBL" id="JACOQI010000001">
    <property type="protein sequence ID" value="MBC5769003.1"/>
    <property type="molecule type" value="Genomic_DNA"/>
</dbReference>
<dbReference type="InterPro" id="IPR002789">
    <property type="entry name" value="HerA_central"/>
</dbReference>
<dbReference type="Gene3D" id="3.40.50.300">
    <property type="entry name" value="P-loop containing nucleotide triphosphate hydrolases"/>
    <property type="match status" value="2"/>
</dbReference>
<accession>A0A923MG82</accession>
<dbReference type="Pfam" id="PF01935">
    <property type="entry name" value="DUF87"/>
    <property type="match status" value="1"/>
</dbReference>
<dbReference type="Proteomes" id="UP000620327">
    <property type="component" value="Unassembled WGS sequence"/>
</dbReference>
<feature type="domain" description="Helicase HerA central" evidence="1">
    <location>
        <begin position="24"/>
        <end position="214"/>
    </location>
</feature>
<sequence>MDYKLNLGHSLDGMSLPWGNASNGHIALLGQSGRGKSYAIKHFLSQLPEQGVHAYIFDCSGDFRESSMQEILKSTRINILDVRQQARVNPFRSLQLTPYYTEEAGDTAARLTEAILDAYRFRGTAQPVHLRRAINLFMQAFPHSTSFANLISFIEADSERAAKMEPSLVRLEDLSRLFSGGNGCDWQFDKPGITILQFDTIPDRASQSLITELLLSDLWADKLQASKDTCPVVVLLDECQRFSFNDSSMLVRILREGRKYHVNGWFASQWIDNKTAVQALEQAALRGYFYPGDRQVHSLAKVLCSDTSKVREYETLIRRLTVGQFLYTDASGHLLIDCVPRL</sequence>
<evidence type="ECO:0000313" key="2">
    <source>
        <dbReference type="EMBL" id="MBC5769003.1"/>
    </source>
</evidence>